<dbReference type="PANTHER" id="PTHR44379">
    <property type="entry name" value="OXIDOREDUCTASE WITH IRON-SULFUR SUBUNIT"/>
    <property type="match status" value="1"/>
</dbReference>
<evidence type="ECO:0000256" key="5">
    <source>
        <dbReference type="ARBA" id="ARBA00023014"/>
    </source>
</evidence>
<dbReference type="GO" id="GO:0051537">
    <property type="term" value="F:2 iron, 2 sulfur cluster binding"/>
    <property type="evidence" value="ECO:0007669"/>
    <property type="project" value="UniProtKB-KW"/>
</dbReference>
<dbReference type="EC" id="1.2.7.4" evidence="7"/>
<dbReference type="GO" id="GO:0043885">
    <property type="term" value="F:anaerobic carbon-monoxide dehydrogenase activity"/>
    <property type="evidence" value="ECO:0007669"/>
    <property type="project" value="UniProtKB-EC"/>
</dbReference>
<dbReference type="FunFam" id="1.10.150.120:FF:000003">
    <property type="entry name" value="Carbon monoxide dehydrogenase, small subunit"/>
    <property type="match status" value="1"/>
</dbReference>
<accession>A0A7W7B616</accession>
<dbReference type="Proteomes" id="UP000566324">
    <property type="component" value="Unassembled WGS sequence"/>
</dbReference>
<dbReference type="Pfam" id="PF00111">
    <property type="entry name" value="Fer2"/>
    <property type="match status" value="1"/>
</dbReference>
<evidence type="ECO:0000256" key="1">
    <source>
        <dbReference type="ARBA" id="ARBA00022714"/>
    </source>
</evidence>
<keyword evidence="5" id="KW-0411">Iron-sulfur</keyword>
<dbReference type="EMBL" id="JACHNZ010000047">
    <property type="protein sequence ID" value="MBB4633542.1"/>
    <property type="molecule type" value="Genomic_DNA"/>
</dbReference>
<keyword evidence="2" id="KW-0479">Metal-binding</keyword>
<dbReference type="SUPFAM" id="SSF54292">
    <property type="entry name" value="2Fe-2S ferredoxin-like"/>
    <property type="match status" value="1"/>
</dbReference>
<keyword evidence="1" id="KW-0001">2Fe-2S</keyword>
<evidence type="ECO:0000259" key="6">
    <source>
        <dbReference type="PROSITE" id="PS51085"/>
    </source>
</evidence>
<dbReference type="RefSeq" id="WP_184071243.1">
    <property type="nucleotide sequence ID" value="NZ_JACHNZ010000047.1"/>
</dbReference>
<gene>
    <name evidence="7" type="ORF">GGQ98_003181</name>
</gene>
<dbReference type="PANTHER" id="PTHR44379:SF5">
    <property type="entry name" value="OXIDOREDUCTASE WITH IRON-SULFUR SUBUNIT"/>
    <property type="match status" value="1"/>
</dbReference>
<dbReference type="GO" id="GO:0046872">
    <property type="term" value="F:metal ion binding"/>
    <property type="evidence" value="ECO:0007669"/>
    <property type="project" value="UniProtKB-KW"/>
</dbReference>
<evidence type="ECO:0000256" key="4">
    <source>
        <dbReference type="ARBA" id="ARBA00023004"/>
    </source>
</evidence>
<dbReference type="FunFam" id="3.10.20.30:FF:000020">
    <property type="entry name" value="Xanthine dehydrogenase iron-sulfur subunit"/>
    <property type="match status" value="1"/>
</dbReference>
<dbReference type="InterPro" id="IPR036884">
    <property type="entry name" value="2Fe-2S-bd_dom_sf"/>
</dbReference>
<feature type="domain" description="2Fe-2S ferredoxin-type" evidence="6">
    <location>
        <begin position="1"/>
        <end position="77"/>
    </location>
</feature>
<evidence type="ECO:0000256" key="3">
    <source>
        <dbReference type="ARBA" id="ARBA00023002"/>
    </source>
</evidence>
<dbReference type="Gene3D" id="1.10.150.120">
    <property type="entry name" value="[2Fe-2S]-binding domain"/>
    <property type="match status" value="1"/>
</dbReference>
<dbReference type="PROSITE" id="PS51085">
    <property type="entry name" value="2FE2S_FER_2"/>
    <property type="match status" value="1"/>
</dbReference>
<keyword evidence="8" id="KW-1185">Reference proteome</keyword>
<sequence length="153" mass="15968">MQISLTVNGSRRDLDVEPTLLLVDILRDHLRLTGTHIGCDTSQCGACNVLMDGKAVKSCTVIAGQAAGSTVTTIEGLGAEGALHPMQAAFREAHGLQCGFCTPGMVIAGIAIAERHGPDVDDETIRHDLEGNLCRCTGYTNIVKAIRAGAAAL</sequence>
<dbReference type="Gene3D" id="3.10.20.30">
    <property type="match status" value="1"/>
</dbReference>
<comment type="caution">
    <text evidence="7">The sequence shown here is derived from an EMBL/GenBank/DDBJ whole genome shotgun (WGS) entry which is preliminary data.</text>
</comment>
<evidence type="ECO:0000313" key="7">
    <source>
        <dbReference type="EMBL" id="MBB4633542.1"/>
    </source>
</evidence>
<evidence type="ECO:0000256" key="2">
    <source>
        <dbReference type="ARBA" id="ARBA00022723"/>
    </source>
</evidence>
<dbReference type="InterPro" id="IPR036010">
    <property type="entry name" value="2Fe-2S_ferredoxin-like_sf"/>
</dbReference>
<keyword evidence="3 7" id="KW-0560">Oxidoreductase</keyword>
<name>A0A7W7B616_9SPHN</name>
<dbReference type="InterPro" id="IPR001041">
    <property type="entry name" value="2Fe-2S_ferredoxin-type"/>
</dbReference>
<dbReference type="InterPro" id="IPR002888">
    <property type="entry name" value="2Fe-2S-bd"/>
</dbReference>
<evidence type="ECO:0000313" key="8">
    <source>
        <dbReference type="Proteomes" id="UP000566324"/>
    </source>
</evidence>
<dbReference type="AlphaFoldDB" id="A0A7W7B616"/>
<dbReference type="Pfam" id="PF01799">
    <property type="entry name" value="Fer2_2"/>
    <property type="match status" value="1"/>
</dbReference>
<keyword evidence="4" id="KW-0408">Iron</keyword>
<dbReference type="InterPro" id="IPR012675">
    <property type="entry name" value="Beta-grasp_dom_sf"/>
</dbReference>
<reference evidence="7 8" key="1">
    <citation type="submission" date="2020-08" db="EMBL/GenBank/DDBJ databases">
        <title>Genomic Encyclopedia of Type Strains, Phase IV (KMG-IV): sequencing the most valuable type-strain genomes for metagenomic binning, comparative biology and taxonomic classification.</title>
        <authorList>
            <person name="Goeker M."/>
        </authorList>
    </citation>
    <scope>NUCLEOTIDE SEQUENCE [LARGE SCALE GENOMIC DNA]</scope>
    <source>
        <strain evidence="7 8">DSM 17328</strain>
    </source>
</reference>
<dbReference type="SUPFAM" id="SSF47741">
    <property type="entry name" value="CO dehydrogenase ISP C-domain like"/>
    <property type="match status" value="1"/>
</dbReference>
<organism evidence="7 8">
    <name type="scientific">Sphingosinicella soli</name>
    <dbReference type="NCBI Taxonomy" id="333708"/>
    <lineage>
        <taxon>Bacteria</taxon>
        <taxon>Pseudomonadati</taxon>
        <taxon>Pseudomonadota</taxon>
        <taxon>Alphaproteobacteria</taxon>
        <taxon>Sphingomonadales</taxon>
        <taxon>Sphingosinicellaceae</taxon>
        <taxon>Sphingosinicella</taxon>
    </lineage>
</organism>
<dbReference type="InterPro" id="IPR051452">
    <property type="entry name" value="Diverse_Oxidoreductases"/>
</dbReference>
<proteinExistence type="predicted"/>
<protein>
    <submittedName>
        <fullName evidence="7">Carbon-monoxide dehydrogenase small subunit</fullName>
        <ecNumber evidence="7">1.2.7.4</ecNumber>
    </submittedName>
</protein>